<feature type="region of interest" description="Disordered" evidence="1">
    <location>
        <begin position="48"/>
        <end position="81"/>
    </location>
</feature>
<reference evidence="3 4" key="1">
    <citation type="journal article" date="2024" name="Commun. Biol.">
        <title>Comparative genomic analysis of thermophilic fungi reveals convergent evolutionary adaptations and gene losses.</title>
        <authorList>
            <person name="Steindorff A.S."/>
            <person name="Aguilar-Pontes M.V."/>
            <person name="Robinson A.J."/>
            <person name="Andreopoulos B."/>
            <person name="LaButti K."/>
            <person name="Kuo A."/>
            <person name="Mondo S."/>
            <person name="Riley R."/>
            <person name="Otillar R."/>
            <person name="Haridas S."/>
            <person name="Lipzen A."/>
            <person name="Grimwood J."/>
            <person name="Schmutz J."/>
            <person name="Clum A."/>
            <person name="Reid I.D."/>
            <person name="Moisan M.C."/>
            <person name="Butler G."/>
            <person name="Nguyen T.T.M."/>
            <person name="Dewar K."/>
            <person name="Conant G."/>
            <person name="Drula E."/>
            <person name="Henrissat B."/>
            <person name="Hansel C."/>
            <person name="Singer S."/>
            <person name="Hutchinson M.I."/>
            <person name="de Vries R.P."/>
            <person name="Natvig D.O."/>
            <person name="Powell A.J."/>
            <person name="Tsang A."/>
            <person name="Grigoriev I.V."/>
        </authorList>
    </citation>
    <scope>NUCLEOTIDE SEQUENCE [LARGE SCALE GENOMIC DNA]</scope>
    <source>
        <strain evidence="3 4">ATCC 22073</strain>
    </source>
</reference>
<dbReference type="SUPFAM" id="SSF53474">
    <property type="entry name" value="alpha/beta-Hydrolases"/>
    <property type="match status" value="1"/>
</dbReference>
<gene>
    <name evidence="3" type="ORF">VTJ83DRAFT_3879</name>
</gene>
<dbReference type="InterPro" id="IPR052370">
    <property type="entry name" value="Meta-cleavage_hydrolase"/>
</dbReference>
<dbReference type="Pfam" id="PF00561">
    <property type="entry name" value="Abhydrolase_1"/>
    <property type="match status" value="1"/>
</dbReference>
<comment type="caution">
    <text evidence="3">The sequence shown here is derived from an EMBL/GenBank/DDBJ whole genome shotgun (WGS) entry which is preliminary data.</text>
</comment>
<evidence type="ECO:0000256" key="1">
    <source>
        <dbReference type="SAM" id="MobiDB-lite"/>
    </source>
</evidence>
<dbReference type="GeneID" id="98124949"/>
<protein>
    <recommendedName>
        <fullName evidence="2">AB hydrolase-1 domain-containing protein</fullName>
    </recommendedName>
</protein>
<dbReference type="InterPro" id="IPR029058">
    <property type="entry name" value="AB_hydrolase_fold"/>
</dbReference>
<feature type="domain" description="AB hydrolase-1" evidence="2">
    <location>
        <begin position="127"/>
        <end position="232"/>
    </location>
</feature>
<accession>A0ABR4DF88</accession>
<proteinExistence type="predicted"/>
<feature type="compositionally biased region" description="Basic residues" evidence="1">
    <location>
        <begin position="57"/>
        <end position="69"/>
    </location>
</feature>
<dbReference type="PANTHER" id="PTHR43139:SF65">
    <property type="entry name" value="HYDROLASE FAMILY PROTEIN, PUTATIVE (AFU_ORTHOLOGUE AFUA_6G07060)-RELATED"/>
    <property type="match status" value="1"/>
</dbReference>
<name>A0ABR4DF88_9PEZI</name>
<dbReference type="InterPro" id="IPR000073">
    <property type="entry name" value="AB_hydrolase_1"/>
</dbReference>
<dbReference type="PRINTS" id="PR00111">
    <property type="entry name" value="ABHYDROLASE"/>
</dbReference>
<evidence type="ECO:0000313" key="4">
    <source>
        <dbReference type="Proteomes" id="UP001600064"/>
    </source>
</evidence>
<dbReference type="Gene3D" id="3.40.50.1820">
    <property type="entry name" value="alpha/beta hydrolase"/>
    <property type="match status" value="1"/>
</dbReference>
<dbReference type="Proteomes" id="UP001600064">
    <property type="component" value="Unassembled WGS sequence"/>
</dbReference>
<keyword evidence="4" id="KW-1185">Reference proteome</keyword>
<dbReference type="EMBL" id="JAZGUE010000003">
    <property type="protein sequence ID" value="KAL2269033.1"/>
    <property type="molecule type" value="Genomic_DNA"/>
</dbReference>
<sequence length="459" mass="48553">MSFWALRLQPPGPGGPSPTPLWCLALGAATLGASAALILSTINDDDDGDHNTYGARAGKKKHKKTRRAKTPAGAIPSPLTTHLPHLAPSERSALPYPPDVLPGARSVPTPYGTIHVFELGPLGGPKVLLLPGISTPCISLASLAEALAARGCRVMLFDLFGRGYSDAPPPAEVDYDLRLYAAQILLALASSPAAWTGDDAFHLVGYSLGGGLAVGFARYFARMVRSVVVIAGGGLVRKHHVGWRSRMLYGKKGWLPDGLVHWLVRRRLMPPGGGADGGGGGGGGGKTETKMAAEVVGSGNVNGAGKGCWHKNADVSGGNDFDNAVLLARRPEHTVSSVMDWQLRHHEGFIPAFVSSIRHAPIYEQTEDWLALGQHLSERRERPELPGLRGGKILVILGESDPVVLKEELIHDATAVLGEDGFEAVVLDAGHELVMTKAEDIARVVSAFWKRTQGEGAAS</sequence>
<organism evidence="3 4">
    <name type="scientific">Remersonia thermophila</name>
    <dbReference type="NCBI Taxonomy" id="72144"/>
    <lineage>
        <taxon>Eukaryota</taxon>
        <taxon>Fungi</taxon>
        <taxon>Dikarya</taxon>
        <taxon>Ascomycota</taxon>
        <taxon>Pezizomycotina</taxon>
        <taxon>Sordariomycetes</taxon>
        <taxon>Sordariomycetidae</taxon>
        <taxon>Sordariales</taxon>
        <taxon>Sordariales incertae sedis</taxon>
        <taxon>Remersonia</taxon>
    </lineage>
</organism>
<dbReference type="PANTHER" id="PTHR43139">
    <property type="entry name" value="SI:DKEY-122A22.2"/>
    <property type="match status" value="1"/>
</dbReference>
<dbReference type="RefSeq" id="XP_070867757.1">
    <property type="nucleotide sequence ID" value="XM_071010305.1"/>
</dbReference>
<evidence type="ECO:0000259" key="2">
    <source>
        <dbReference type="Pfam" id="PF00561"/>
    </source>
</evidence>
<evidence type="ECO:0000313" key="3">
    <source>
        <dbReference type="EMBL" id="KAL2269033.1"/>
    </source>
</evidence>